<feature type="compositionally biased region" description="Low complexity" evidence="1">
    <location>
        <begin position="221"/>
        <end position="231"/>
    </location>
</feature>
<accession>A0A6A3MPY8</accession>
<proteinExistence type="predicted"/>
<gene>
    <name evidence="2" type="ORF">PR002_g7813</name>
</gene>
<name>A0A6A3MPY8_9STRA</name>
<feature type="compositionally biased region" description="Low complexity" evidence="1">
    <location>
        <begin position="105"/>
        <end position="130"/>
    </location>
</feature>
<dbReference type="AlphaFoldDB" id="A0A6A3MPY8"/>
<organism evidence="2 3">
    <name type="scientific">Phytophthora rubi</name>
    <dbReference type="NCBI Taxonomy" id="129364"/>
    <lineage>
        <taxon>Eukaryota</taxon>
        <taxon>Sar</taxon>
        <taxon>Stramenopiles</taxon>
        <taxon>Oomycota</taxon>
        <taxon>Peronosporomycetes</taxon>
        <taxon>Peronosporales</taxon>
        <taxon>Peronosporaceae</taxon>
        <taxon>Phytophthora</taxon>
    </lineage>
</organism>
<evidence type="ECO:0000313" key="2">
    <source>
        <dbReference type="EMBL" id="KAE9035017.1"/>
    </source>
</evidence>
<reference evidence="2 3" key="1">
    <citation type="submission" date="2018-09" db="EMBL/GenBank/DDBJ databases">
        <title>Genomic investigation of the strawberry pathogen Phytophthora fragariae indicates pathogenicity is determined by transcriptional variation in three key races.</title>
        <authorList>
            <person name="Adams T.M."/>
            <person name="Armitage A.D."/>
            <person name="Sobczyk M.K."/>
            <person name="Bates H.J."/>
            <person name="Dunwell J.M."/>
            <person name="Nellist C.F."/>
            <person name="Harrison R.J."/>
        </authorList>
    </citation>
    <scope>NUCLEOTIDE SEQUENCE [LARGE SCALE GENOMIC DNA]</scope>
    <source>
        <strain evidence="2 3">SCRP324</strain>
    </source>
</reference>
<evidence type="ECO:0000313" key="3">
    <source>
        <dbReference type="Proteomes" id="UP000435112"/>
    </source>
</evidence>
<evidence type="ECO:0000256" key="1">
    <source>
        <dbReference type="SAM" id="MobiDB-lite"/>
    </source>
</evidence>
<feature type="compositionally biased region" description="Basic and acidic residues" evidence="1">
    <location>
        <begin position="166"/>
        <end position="183"/>
    </location>
</feature>
<dbReference type="EMBL" id="QXFU01000382">
    <property type="protein sequence ID" value="KAE9035017.1"/>
    <property type="molecule type" value="Genomic_DNA"/>
</dbReference>
<sequence>MDGRAHVRLSPRDMPMTHRELLATRVLSVDAYWQELRESRGRQPREIPVPLWPGESVAQYEREFGRWLASRRLSLAAMREDPVGERNCRVQFAQTRVARPNESRQQQQQQGLRAPSRSRSRSPSLQQPRRIGIVSQHRAYRGDTRVHSSFDNRAPTENGRPYVARRAGERQCRERSYSRERPQAHGNWQQVQNAAPSQRQYTRDPSPRGAQQQPPGDAQRWRSSPPRYRAASPPPSERLSPPVRRSASPQHSFTQHMSSADIRKELLARRVVSVEAFRDEMYKLRNGFIREDDLKRPHETMVRIPVILWPGESMPQYTQKFERWLEMRNLSLASLRDTPARERSLWHSFAYTRAGTSDLDEYDPSSALNASYNFKANNGSFMAPASLKFAKSSASVYYV</sequence>
<feature type="compositionally biased region" description="Polar residues" evidence="1">
    <location>
        <begin position="247"/>
        <end position="258"/>
    </location>
</feature>
<comment type="caution">
    <text evidence="2">The sequence shown here is derived from an EMBL/GenBank/DDBJ whole genome shotgun (WGS) entry which is preliminary data.</text>
</comment>
<feature type="region of interest" description="Disordered" evidence="1">
    <location>
        <begin position="95"/>
        <end position="258"/>
    </location>
</feature>
<dbReference type="OrthoDB" id="127272at2759"/>
<protein>
    <submittedName>
        <fullName evidence="2">Uncharacterized protein</fullName>
    </submittedName>
</protein>
<feature type="compositionally biased region" description="Polar residues" evidence="1">
    <location>
        <begin position="186"/>
        <end position="200"/>
    </location>
</feature>
<feature type="compositionally biased region" description="Basic and acidic residues" evidence="1">
    <location>
        <begin position="140"/>
        <end position="150"/>
    </location>
</feature>
<dbReference type="Proteomes" id="UP000435112">
    <property type="component" value="Unassembled WGS sequence"/>
</dbReference>